<feature type="compositionally biased region" description="Polar residues" evidence="1">
    <location>
        <begin position="193"/>
        <end position="206"/>
    </location>
</feature>
<accession>A0A9P3PFU9</accession>
<evidence type="ECO:0000313" key="5">
    <source>
        <dbReference type="Proteomes" id="UP001063166"/>
    </source>
</evidence>
<feature type="compositionally biased region" description="Polar residues" evidence="1">
    <location>
        <begin position="1117"/>
        <end position="1132"/>
    </location>
</feature>
<evidence type="ECO:0000259" key="2">
    <source>
        <dbReference type="PROSITE" id="PS50275"/>
    </source>
</evidence>
<dbReference type="GO" id="GO:0005783">
    <property type="term" value="C:endoplasmic reticulum"/>
    <property type="evidence" value="ECO:0007669"/>
    <property type="project" value="TreeGrafter"/>
</dbReference>
<dbReference type="Proteomes" id="UP001063166">
    <property type="component" value="Unassembled WGS sequence"/>
</dbReference>
<feature type="compositionally biased region" description="Polar residues" evidence="1">
    <location>
        <begin position="25"/>
        <end position="40"/>
    </location>
</feature>
<dbReference type="PROSITE" id="PS50275">
    <property type="entry name" value="SAC"/>
    <property type="match status" value="1"/>
</dbReference>
<feature type="compositionally biased region" description="Polar residues" evidence="1">
    <location>
        <begin position="1158"/>
        <end position="1169"/>
    </location>
</feature>
<feature type="region of interest" description="Disordered" evidence="1">
    <location>
        <begin position="236"/>
        <end position="286"/>
    </location>
</feature>
<keyword evidence="5" id="KW-1185">Reference proteome</keyword>
<dbReference type="OrthoDB" id="405996at2759"/>
<gene>
    <name evidence="4" type="ORF">LshimejAT787_0202610</name>
</gene>
<protein>
    <submittedName>
        <fullName evidence="4">Inositol phosphatase</fullName>
    </submittedName>
</protein>
<organism evidence="4 5">
    <name type="scientific">Lyophyllum shimeji</name>
    <name type="common">Hon-shimeji</name>
    <name type="synonym">Tricholoma shimeji</name>
    <dbReference type="NCBI Taxonomy" id="47721"/>
    <lineage>
        <taxon>Eukaryota</taxon>
        <taxon>Fungi</taxon>
        <taxon>Dikarya</taxon>
        <taxon>Basidiomycota</taxon>
        <taxon>Agaricomycotina</taxon>
        <taxon>Agaricomycetes</taxon>
        <taxon>Agaricomycetidae</taxon>
        <taxon>Agaricales</taxon>
        <taxon>Tricholomatineae</taxon>
        <taxon>Lyophyllaceae</taxon>
        <taxon>Lyophyllum</taxon>
    </lineage>
</organism>
<feature type="region of interest" description="Disordered" evidence="1">
    <location>
        <begin position="192"/>
        <end position="220"/>
    </location>
</feature>
<dbReference type="InterPro" id="IPR022158">
    <property type="entry name" value="Inositol_phosphatase"/>
</dbReference>
<feature type="compositionally biased region" description="Low complexity" evidence="1">
    <location>
        <begin position="265"/>
        <end position="281"/>
    </location>
</feature>
<dbReference type="InterPro" id="IPR034753">
    <property type="entry name" value="hSac2"/>
</dbReference>
<dbReference type="InterPro" id="IPR002013">
    <property type="entry name" value="SAC_dom"/>
</dbReference>
<dbReference type="EMBL" id="BRPK01000002">
    <property type="protein sequence ID" value="GLB34696.1"/>
    <property type="molecule type" value="Genomic_DNA"/>
</dbReference>
<feature type="domain" description="HSac2" evidence="3">
    <location>
        <begin position="831"/>
        <end position="994"/>
    </location>
</feature>
<dbReference type="PROSITE" id="PS51791">
    <property type="entry name" value="HSAC2"/>
    <property type="match status" value="1"/>
</dbReference>
<comment type="caution">
    <text evidence="4">The sequence shown here is derived from an EMBL/GenBank/DDBJ whole genome shotgun (WGS) entry which is preliminary data.</text>
</comment>
<feature type="region of interest" description="Disordered" evidence="1">
    <location>
        <begin position="1113"/>
        <end position="1174"/>
    </location>
</feature>
<evidence type="ECO:0000256" key="1">
    <source>
        <dbReference type="SAM" id="MobiDB-lite"/>
    </source>
</evidence>
<feature type="domain" description="SAC" evidence="2">
    <location>
        <begin position="383"/>
        <end position="759"/>
    </location>
</feature>
<dbReference type="PANTHER" id="PTHR45662:SF7">
    <property type="entry name" value="SACI DOMAIN PROTEIN (AFU_ORTHOLOGUE AFUA_1G15890)"/>
    <property type="match status" value="1"/>
</dbReference>
<dbReference type="GO" id="GO:0046856">
    <property type="term" value="P:phosphatidylinositol dephosphorylation"/>
    <property type="evidence" value="ECO:0007669"/>
    <property type="project" value="TreeGrafter"/>
</dbReference>
<dbReference type="GO" id="GO:0043812">
    <property type="term" value="F:phosphatidylinositol-4-phosphate phosphatase activity"/>
    <property type="evidence" value="ECO:0007669"/>
    <property type="project" value="TreeGrafter"/>
</dbReference>
<feature type="region of interest" description="Disordered" evidence="1">
    <location>
        <begin position="420"/>
        <end position="451"/>
    </location>
</feature>
<dbReference type="AlphaFoldDB" id="A0A9P3PFU9"/>
<evidence type="ECO:0000313" key="4">
    <source>
        <dbReference type="EMBL" id="GLB34696.1"/>
    </source>
</evidence>
<dbReference type="Pfam" id="PF02383">
    <property type="entry name" value="Syja_N"/>
    <property type="match status" value="1"/>
</dbReference>
<name>A0A9P3PFU9_LYOSH</name>
<sequence length="1213" mass="133926">MKRLLAKVQTSKPFAALPKTLPGLGSSNPTTGSSAPGHTTAHTVGLKPKYLVPPIPHPCPYDHLALLVTQDGLLIRQHIPGHDTKTERPNSYVRIAWGKPVKVEEIGDGAHAGDVDWSDSVIVYGIIGVLELFSGSYLLVITSKAEVGNVVDGSHTVYRVKGVTAIPLVEEKARITLNTLASRNAQLARPSILPSTTLDTVSSPQDPETEGPRPVAHEAADLERRVAPRVQFSPDDQVKFMTPTTPSFGRDIYDRSHLGHDVIGSPQSSSSDLSTPSSEQSVTTSPVAKTLAERLSFWTRLSKRTSIFPSKNEDAQEPAAIPVPSTLTQERESLDKVIQEGKEEPAVVLNNLLAATAPPPVSMEEQHSELEEKIVRECVREFTRGGMYFAYNFDITRSLQHKQDQIAKSQKQHALLADLDALPSPPESGAPTPSGETDVEGTKVSPMSEPNPTLPLWRRVDKRFWWNEWLSKPFVDAGLHSYVLPIMQGYYQVTHFNIPPDPVTHDEDVLVDYIIISRRSRYRAGLRYQRRGIDDDANVANFVETETVMRVERLGVENIFAYTQIRGSIPLFWTQSGYGLKPPPLLATDRTHAQNLDVLRRHFEKTVPLYGPHTVLNLAEQHGKEGAITEGYREYMRELDSTDARYCGYDFHTETRGMKYENISKLIESMDKTFDAQGYLWISGNTVMSQQKGVFRVNCIDCLDRTNVVQSAFARYVLNKQLGAVALLNPQGEGRTETDIVFNDVWANNGDAISRAYAGTSALKGDFTRTGKRDLSGLLNDGVNSLARMYTSTFSDWFSQAVIDFMLGYRTVTVFSEFLLKLQSTDPRDLIRLSKIRAEAIATSVSRVLAEGERLLSGWTLFAPEELNTKIGDKFEEKVLLLSVKALYIISYDYTLEKVKLYTRVPLGDIIGIKKGAYILSPLEEASRDPAQNAGFVITWHNSNQVTRVDGPPTTSIRPSLSGVAATRQSAINAGVKLTQSLTRTKVPVLSNILTNAALAAGSQTTFAAFKVLPIDPARVRRGSSTGQNVEYMEAADELSGASNCREAADLIVESIRRACEDIGGTHRDFVTNEDVVSLAEAQRMTTVYAKMEYGVKRLRETVSVDTSNAVPKVLAPSSTPRLSSHSKQSSLRLRMTHGRPHPHALEALSDSIDDSNTEAQRSTRATDFQSEDEGAYMHNGVRSAAGQPSHGSLRICYLDVFKAHRARRGPGM</sequence>
<reference evidence="4" key="1">
    <citation type="submission" date="2022-07" db="EMBL/GenBank/DDBJ databases">
        <title>The genome of Lyophyllum shimeji provides insight into the initial evolution of ectomycorrhizal fungal genome.</title>
        <authorList>
            <person name="Kobayashi Y."/>
            <person name="Shibata T."/>
            <person name="Hirakawa H."/>
            <person name="Shigenobu S."/>
            <person name="Nishiyama T."/>
            <person name="Yamada A."/>
            <person name="Hasebe M."/>
            <person name="Kawaguchi M."/>
        </authorList>
    </citation>
    <scope>NUCLEOTIDE SEQUENCE</scope>
    <source>
        <strain evidence="4">AT787</strain>
    </source>
</reference>
<proteinExistence type="predicted"/>
<feature type="compositionally biased region" description="Basic and acidic residues" evidence="1">
    <location>
        <begin position="251"/>
        <end position="260"/>
    </location>
</feature>
<dbReference type="PANTHER" id="PTHR45662">
    <property type="entry name" value="PHOSPHATIDYLINOSITIDE PHOSPHATASE SAC1"/>
    <property type="match status" value="1"/>
</dbReference>
<evidence type="ECO:0000259" key="3">
    <source>
        <dbReference type="PROSITE" id="PS51791"/>
    </source>
</evidence>
<feature type="region of interest" description="Disordered" evidence="1">
    <location>
        <begin position="16"/>
        <end position="40"/>
    </location>
</feature>
<dbReference type="Pfam" id="PF12456">
    <property type="entry name" value="hSac2"/>
    <property type="match status" value="1"/>
</dbReference>